<organism evidence="1 2">
    <name type="scientific">Pantoea phage vB_PagS_AAS23</name>
    <dbReference type="NCBI Taxonomy" id="2499073"/>
    <lineage>
        <taxon>Viruses</taxon>
        <taxon>Duplodnaviria</taxon>
        <taxon>Heunggongvirae</taxon>
        <taxon>Uroviricota</taxon>
        <taxon>Caudoviricetes</taxon>
        <taxon>Drexlerviridae</taxon>
        <taxon>Sauletekiovirus</taxon>
        <taxon>Sauletekiovirus AAS23</taxon>
    </lineage>
</organism>
<accession>A0A3S9U7Y0</accession>
<reference evidence="1 2" key="1">
    <citation type="submission" date="2018-10" db="EMBL/GenBank/DDBJ databases">
        <title>Complete genome sequence of Pantoea phage vB_PagS_AAS23.</title>
        <authorList>
            <person name="Truncaite L."/>
            <person name="Simoliuniene M."/>
            <person name="Kazlauskas D."/>
            <person name="Meskys R."/>
            <person name="Simoliunas E."/>
        </authorList>
    </citation>
    <scope>NUCLEOTIDE SEQUENCE [LARGE SCALE GENOMIC DNA]</scope>
    <source>
        <strain evidence="1">AAS23</strain>
    </source>
</reference>
<name>A0A3S9U7Y0_9CAUD</name>
<dbReference type="Proteomes" id="UP000288641">
    <property type="component" value="Segment"/>
</dbReference>
<sequence>MSSKPVYCRIVRITPAQAAKALNAGVIYVMHSGNPPERTMLTPSAQAGMVLSSAINERGYRHYFLKTSR</sequence>
<evidence type="ECO:0000313" key="2">
    <source>
        <dbReference type="Proteomes" id="UP000288641"/>
    </source>
</evidence>
<keyword evidence="2" id="KW-1185">Reference proteome</keyword>
<evidence type="ECO:0000313" key="1">
    <source>
        <dbReference type="EMBL" id="AZS06378.1"/>
    </source>
</evidence>
<gene>
    <name evidence="1" type="ORF">AAS23_gp65</name>
</gene>
<protein>
    <submittedName>
        <fullName evidence="1">Uncharacterized protein</fullName>
    </submittedName>
</protein>
<proteinExistence type="predicted"/>
<dbReference type="EMBL" id="MK095606">
    <property type="protein sequence ID" value="AZS06378.1"/>
    <property type="molecule type" value="Genomic_DNA"/>
</dbReference>